<dbReference type="AlphaFoldDB" id="A0A1R3HPS7"/>
<keyword evidence="2" id="KW-1185">Reference proteome</keyword>
<organism evidence="1 2">
    <name type="scientific">Corchorus olitorius</name>
    <dbReference type="NCBI Taxonomy" id="93759"/>
    <lineage>
        <taxon>Eukaryota</taxon>
        <taxon>Viridiplantae</taxon>
        <taxon>Streptophyta</taxon>
        <taxon>Embryophyta</taxon>
        <taxon>Tracheophyta</taxon>
        <taxon>Spermatophyta</taxon>
        <taxon>Magnoliopsida</taxon>
        <taxon>eudicotyledons</taxon>
        <taxon>Gunneridae</taxon>
        <taxon>Pentapetalae</taxon>
        <taxon>rosids</taxon>
        <taxon>malvids</taxon>
        <taxon>Malvales</taxon>
        <taxon>Malvaceae</taxon>
        <taxon>Grewioideae</taxon>
        <taxon>Apeibeae</taxon>
        <taxon>Corchorus</taxon>
    </lineage>
</organism>
<gene>
    <name evidence="1" type="ORF">COLO4_27717</name>
</gene>
<sequence>MTSEPVVVGKWYCPFIFIKDGKPKDQMKKSMYYEMTLEQRWEQVFACDNGGYNEDNDVLIDVKVEREVFRVGGNENEALRYGSVRVDDGVMWFKSCNKEGKGVDIGLSLAIVERMKWEQERFGWSSKEEKQDKIKRIEKFGNEEGIWKKFGCYILVERFVLRRMDGSLAFTYDFKHTHQIRSKWE</sequence>
<dbReference type="STRING" id="93759.A0A1R3HPS7"/>
<protein>
    <submittedName>
        <fullName evidence="1">Uncharacterized protein</fullName>
    </submittedName>
</protein>
<evidence type="ECO:0000313" key="2">
    <source>
        <dbReference type="Proteomes" id="UP000187203"/>
    </source>
</evidence>
<accession>A0A1R3HPS7</accession>
<dbReference type="PANTHER" id="PTHR31050:SF3">
    <property type="entry name" value="OS08G0412800 PROTEIN"/>
    <property type="match status" value="1"/>
</dbReference>
<dbReference type="Proteomes" id="UP000187203">
    <property type="component" value="Unassembled WGS sequence"/>
</dbReference>
<evidence type="ECO:0000313" key="1">
    <source>
        <dbReference type="EMBL" id="OMO72282.1"/>
    </source>
</evidence>
<dbReference type="OrthoDB" id="647907at2759"/>
<reference evidence="2" key="1">
    <citation type="submission" date="2013-09" db="EMBL/GenBank/DDBJ databases">
        <title>Corchorus olitorius genome sequencing.</title>
        <authorList>
            <person name="Alam M."/>
            <person name="Haque M.S."/>
            <person name="Islam M.S."/>
            <person name="Emdad E.M."/>
            <person name="Islam M.M."/>
            <person name="Ahmed B."/>
            <person name="Halim A."/>
            <person name="Hossen Q.M.M."/>
            <person name="Hossain M.Z."/>
            <person name="Ahmed R."/>
            <person name="Khan M.M."/>
            <person name="Islam R."/>
            <person name="Rashid M.M."/>
            <person name="Khan S.A."/>
            <person name="Rahman M.S."/>
            <person name="Alam M."/>
            <person name="Yahiya A.S."/>
            <person name="Khan M.S."/>
            <person name="Azam M.S."/>
            <person name="Haque T."/>
            <person name="Lashkar M.Z.H."/>
            <person name="Akhand A.I."/>
            <person name="Morshed G."/>
            <person name="Roy S."/>
            <person name="Uddin K.S."/>
            <person name="Rabeya T."/>
            <person name="Hossain A.S."/>
            <person name="Chowdhury A."/>
            <person name="Snigdha A.R."/>
            <person name="Mortoza M.S."/>
            <person name="Matin S.A."/>
            <person name="Hoque S.M.E."/>
            <person name="Islam M.K."/>
            <person name="Roy D.K."/>
            <person name="Haider R."/>
            <person name="Moosa M.M."/>
            <person name="Elias S.M."/>
            <person name="Hasan A.M."/>
            <person name="Jahan S."/>
            <person name="Shafiuddin M."/>
            <person name="Mahmood N."/>
            <person name="Shommy N.S."/>
        </authorList>
    </citation>
    <scope>NUCLEOTIDE SEQUENCE [LARGE SCALE GENOMIC DNA]</scope>
    <source>
        <strain evidence="2">cv. O-4</strain>
    </source>
</reference>
<proteinExistence type="predicted"/>
<comment type="caution">
    <text evidence="1">The sequence shown here is derived from an EMBL/GenBank/DDBJ whole genome shotgun (WGS) entry which is preliminary data.</text>
</comment>
<name>A0A1R3HPS7_9ROSI</name>
<dbReference type="PANTHER" id="PTHR31050">
    <property type="entry name" value="OS08G0413200 PROTEIN"/>
    <property type="match status" value="1"/>
</dbReference>
<dbReference type="EMBL" id="AWUE01019670">
    <property type="protein sequence ID" value="OMO72282.1"/>
    <property type="molecule type" value="Genomic_DNA"/>
</dbReference>